<gene>
    <name evidence="13" type="ORF">EVAR_96682_1</name>
</gene>
<dbReference type="Gene3D" id="3.40.630.10">
    <property type="entry name" value="Zn peptidases"/>
    <property type="match status" value="1"/>
</dbReference>
<organism evidence="13 14">
    <name type="scientific">Eumeta variegata</name>
    <name type="common">Bagworm moth</name>
    <name type="synonym">Eumeta japonica</name>
    <dbReference type="NCBI Taxonomy" id="151549"/>
    <lineage>
        <taxon>Eukaryota</taxon>
        <taxon>Metazoa</taxon>
        <taxon>Ecdysozoa</taxon>
        <taxon>Arthropoda</taxon>
        <taxon>Hexapoda</taxon>
        <taxon>Insecta</taxon>
        <taxon>Pterygota</taxon>
        <taxon>Neoptera</taxon>
        <taxon>Endopterygota</taxon>
        <taxon>Lepidoptera</taxon>
        <taxon>Glossata</taxon>
        <taxon>Ditrysia</taxon>
        <taxon>Tineoidea</taxon>
        <taxon>Psychidae</taxon>
        <taxon>Oiketicinae</taxon>
        <taxon>Eumeta</taxon>
    </lineage>
</organism>
<keyword evidence="9" id="KW-0482">Metalloprotease</keyword>
<dbReference type="OrthoDB" id="3626597at2759"/>
<evidence type="ECO:0000256" key="3">
    <source>
        <dbReference type="ARBA" id="ARBA00022645"/>
    </source>
</evidence>
<dbReference type="SUPFAM" id="SSF53187">
    <property type="entry name" value="Zn-dependent exopeptidases"/>
    <property type="match status" value="1"/>
</dbReference>
<protein>
    <submittedName>
        <fullName evidence="13">Zinc carboxypeptidase A 1</fullName>
    </submittedName>
</protein>
<keyword evidence="14" id="KW-1185">Reference proteome</keyword>
<keyword evidence="5" id="KW-0479">Metal-binding</keyword>
<comment type="similarity">
    <text evidence="2 10">Belongs to the peptidase M14 family.</text>
</comment>
<evidence type="ECO:0000256" key="9">
    <source>
        <dbReference type="ARBA" id="ARBA00023049"/>
    </source>
</evidence>
<keyword evidence="8" id="KW-0862">Zinc</keyword>
<dbReference type="AlphaFoldDB" id="A0A4C1WG80"/>
<proteinExistence type="inferred from homology"/>
<keyword evidence="7" id="KW-0378">Hydrolase</keyword>
<evidence type="ECO:0000256" key="11">
    <source>
        <dbReference type="SAM" id="MobiDB-lite"/>
    </source>
</evidence>
<evidence type="ECO:0000256" key="6">
    <source>
        <dbReference type="ARBA" id="ARBA00022729"/>
    </source>
</evidence>
<feature type="compositionally biased region" description="Polar residues" evidence="11">
    <location>
        <begin position="1"/>
        <end position="17"/>
    </location>
</feature>
<dbReference type="InterPro" id="IPR000834">
    <property type="entry name" value="Peptidase_M14"/>
</dbReference>
<evidence type="ECO:0000256" key="2">
    <source>
        <dbReference type="ARBA" id="ARBA00005988"/>
    </source>
</evidence>
<evidence type="ECO:0000256" key="10">
    <source>
        <dbReference type="PROSITE-ProRule" id="PRU01379"/>
    </source>
</evidence>
<dbReference type="PANTHER" id="PTHR11705">
    <property type="entry name" value="PROTEASE FAMILY M14 CARBOXYPEPTIDASE A,B"/>
    <property type="match status" value="1"/>
</dbReference>
<dbReference type="GO" id="GO:0004181">
    <property type="term" value="F:metallocarboxypeptidase activity"/>
    <property type="evidence" value="ECO:0007669"/>
    <property type="project" value="InterPro"/>
</dbReference>
<evidence type="ECO:0000259" key="12">
    <source>
        <dbReference type="PROSITE" id="PS52035"/>
    </source>
</evidence>
<accession>A0A4C1WG80</accession>
<dbReference type="EMBL" id="BGZK01000566">
    <property type="protein sequence ID" value="GBP50446.1"/>
    <property type="molecule type" value="Genomic_DNA"/>
</dbReference>
<evidence type="ECO:0000313" key="14">
    <source>
        <dbReference type="Proteomes" id="UP000299102"/>
    </source>
</evidence>
<dbReference type="SMART" id="SM00631">
    <property type="entry name" value="Zn_pept"/>
    <property type="match status" value="1"/>
</dbReference>
<evidence type="ECO:0000256" key="1">
    <source>
        <dbReference type="ARBA" id="ARBA00001947"/>
    </source>
</evidence>
<evidence type="ECO:0000256" key="5">
    <source>
        <dbReference type="ARBA" id="ARBA00022723"/>
    </source>
</evidence>
<feature type="region of interest" description="Disordered" evidence="11">
    <location>
        <begin position="186"/>
        <end position="214"/>
    </location>
</feature>
<feature type="region of interest" description="Disordered" evidence="11">
    <location>
        <begin position="1"/>
        <end position="33"/>
    </location>
</feature>
<keyword evidence="4" id="KW-0645">Protease</keyword>
<dbReference type="GO" id="GO:0005615">
    <property type="term" value="C:extracellular space"/>
    <property type="evidence" value="ECO:0007669"/>
    <property type="project" value="TreeGrafter"/>
</dbReference>
<reference evidence="13 14" key="1">
    <citation type="journal article" date="2019" name="Commun. Biol.">
        <title>The bagworm genome reveals a unique fibroin gene that provides high tensile strength.</title>
        <authorList>
            <person name="Kono N."/>
            <person name="Nakamura H."/>
            <person name="Ohtoshi R."/>
            <person name="Tomita M."/>
            <person name="Numata K."/>
            <person name="Arakawa K."/>
        </authorList>
    </citation>
    <scope>NUCLEOTIDE SEQUENCE [LARGE SCALE GENOMIC DNA]</scope>
</reference>
<feature type="domain" description="Peptidase M14" evidence="12">
    <location>
        <begin position="1"/>
        <end position="214"/>
    </location>
</feature>
<dbReference type="Proteomes" id="UP000299102">
    <property type="component" value="Unassembled WGS sequence"/>
</dbReference>
<sequence length="214" mass="23894">MEGVTTSGILHANSTSDPHTREEESIYDSAEEDSGDAGVFQLLKISNSNATNSRVWLDAGIHSREWIGPAVATYIANYILKNYSDLPGSLTNKDWYIVPVVNADGYEYTHTQDRMWRKNRARYQGQCFGVDLNRNFSLGWGERGSSEIPSHVLYRGPRPFSEPESVAIKHSELSAARRRGIKNDFLAARTKRVQRSDARLTAAAAAPPRAPRRA</sequence>
<comment type="caution">
    <text evidence="13">The sequence shown here is derived from an EMBL/GenBank/DDBJ whole genome shotgun (WGS) entry which is preliminary data.</text>
</comment>
<comment type="caution">
    <text evidence="10">Lacks conserved residue(s) required for the propagation of feature annotation.</text>
</comment>
<dbReference type="PROSITE" id="PS52035">
    <property type="entry name" value="PEPTIDASE_M14"/>
    <property type="match status" value="1"/>
</dbReference>
<dbReference type="GO" id="GO:0008270">
    <property type="term" value="F:zinc ion binding"/>
    <property type="evidence" value="ECO:0007669"/>
    <property type="project" value="InterPro"/>
</dbReference>
<dbReference type="GO" id="GO:0006508">
    <property type="term" value="P:proteolysis"/>
    <property type="evidence" value="ECO:0007669"/>
    <property type="project" value="UniProtKB-KW"/>
</dbReference>
<dbReference type="FunFam" id="3.40.630.10:FF:000084">
    <property type="entry name" value="Carboxypeptidase B2"/>
    <property type="match status" value="1"/>
</dbReference>
<evidence type="ECO:0000313" key="13">
    <source>
        <dbReference type="EMBL" id="GBP50446.1"/>
    </source>
</evidence>
<evidence type="ECO:0000256" key="4">
    <source>
        <dbReference type="ARBA" id="ARBA00022670"/>
    </source>
</evidence>
<evidence type="ECO:0000256" key="7">
    <source>
        <dbReference type="ARBA" id="ARBA00022801"/>
    </source>
</evidence>
<comment type="cofactor">
    <cofactor evidence="1">
        <name>Zn(2+)</name>
        <dbReference type="ChEBI" id="CHEBI:29105"/>
    </cofactor>
</comment>
<evidence type="ECO:0000256" key="8">
    <source>
        <dbReference type="ARBA" id="ARBA00022833"/>
    </source>
</evidence>
<name>A0A4C1WG80_EUMVA</name>
<dbReference type="PANTHER" id="PTHR11705:SF91">
    <property type="entry name" value="FI01817P-RELATED"/>
    <property type="match status" value="1"/>
</dbReference>
<keyword evidence="3 13" id="KW-0121">Carboxypeptidase</keyword>
<keyword evidence="6" id="KW-0732">Signal</keyword>
<dbReference type="Pfam" id="PF00246">
    <property type="entry name" value="Peptidase_M14"/>
    <property type="match status" value="1"/>
</dbReference>